<protein>
    <submittedName>
        <fullName evidence="2">Glycerophosphodiester phosphodiesterase</fullName>
    </submittedName>
</protein>
<gene>
    <name evidence="2" type="ORF">QDQ28_03675</name>
</gene>
<dbReference type="PANTHER" id="PTHR46211:SF1">
    <property type="entry name" value="GLYCEROPHOSPHODIESTER PHOSPHODIESTERASE, CYTOPLASMIC"/>
    <property type="match status" value="1"/>
</dbReference>
<dbReference type="PROSITE" id="PS51704">
    <property type="entry name" value="GP_PDE"/>
    <property type="match status" value="1"/>
</dbReference>
<dbReference type="PANTHER" id="PTHR46211">
    <property type="entry name" value="GLYCEROPHOSPHORYL DIESTER PHOSPHODIESTERASE"/>
    <property type="match status" value="1"/>
</dbReference>
<reference evidence="2" key="1">
    <citation type="submission" date="2023-04" db="EMBL/GenBank/DDBJ databases">
        <title>Epidemiological investigation of Clostridium perfringens isolated from cattle.</title>
        <authorList>
            <person name="Tian R."/>
        </authorList>
    </citation>
    <scope>NUCLEOTIDE SEQUENCE</scope>
    <source>
        <strain evidence="2">ZWCP172</strain>
    </source>
</reference>
<dbReference type="SUPFAM" id="SSF51695">
    <property type="entry name" value="PLC-like phosphodiesterases"/>
    <property type="match status" value="1"/>
</dbReference>
<sequence length="73" mass="8260">MPNIIDIATSLNAYAIHPSKTLVSKKLVEKAHNEGIKVNVYTVNEKEDIDRLKNYGVDAIFTDQAKRALEYLK</sequence>
<dbReference type="Proteomes" id="UP001222958">
    <property type="component" value="Unassembled WGS sequence"/>
</dbReference>
<comment type="caution">
    <text evidence="2">The sequence shown here is derived from an EMBL/GenBank/DDBJ whole genome shotgun (WGS) entry which is preliminary data.</text>
</comment>
<organism evidence="2 3">
    <name type="scientific">Clostridium perfringens</name>
    <dbReference type="NCBI Taxonomy" id="1502"/>
    <lineage>
        <taxon>Bacteria</taxon>
        <taxon>Bacillati</taxon>
        <taxon>Bacillota</taxon>
        <taxon>Clostridia</taxon>
        <taxon>Eubacteriales</taxon>
        <taxon>Clostridiaceae</taxon>
        <taxon>Clostridium</taxon>
    </lineage>
</organism>
<dbReference type="GO" id="GO:0006629">
    <property type="term" value="P:lipid metabolic process"/>
    <property type="evidence" value="ECO:0007669"/>
    <property type="project" value="InterPro"/>
</dbReference>
<dbReference type="InterPro" id="IPR017946">
    <property type="entry name" value="PLC-like_Pdiesterase_TIM-brl"/>
</dbReference>
<accession>A0AAP4A4Z8</accession>
<dbReference type="EMBL" id="JARVUX010000001">
    <property type="protein sequence ID" value="MDH2335288.1"/>
    <property type="molecule type" value="Genomic_DNA"/>
</dbReference>
<dbReference type="AlphaFoldDB" id="A0AAP4A4Z8"/>
<evidence type="ECO:0000259" key="1">
    <source>
        <dbReference type="PROSITE" id="PS51704"/>
    </source>
</evidence>
<evidence type="ECO:0000313" key="3">
    <source>
        <dbReference type="Proteomes" id="UP001222958"/>
    </source>
</evidence>
<dbReference type="Gene3D" id="3.20.20.190">
    <property type="entry name" value="Phosphatidylinositol (PI) phosphodiesterase"/>
    <property type="match status" value="1"/>
</dbReference>
<dbReference type="GO" id="GO:0008081">
    <property type="term" value="F:phosphoric diester hydrolase activity"/>
    <property type="evidence" value="ECO:0007669"/>
    <property type="project" value="InterPro"/>
</dbReference>
<evidence type="ECO:0000313" key="2">
    <source>
        <dbReference type="EMBL" id="MDH2335288.1"/>
    </source>
</evidence>
<name>A0AAP4A4Z8_CLOPF</name>
<feature type="domain" description="GP-PDE" evidence="1">
    <location>
        <begin position="1"/>
        <end position="72"/>
    </location>
</feature>
<dbReference type="CDD" id="cd08556">
    <property type="entry name" value="GDPD"/>
    <property type="match status" value="1"/>
</dbReference>
<dbReference type="InterPro" id="IPR030395">
    <property type="entry name" value="GP_PDE_dom"/>
</dbReference>
<dbReference type="Pfam" id="PF03009">
    <property type="entry name" value="GDPD"/>
    <property type="match status" value="1"/>
</dbReference>
<proteinExistence type="predicted"/>